<evidence type="ECO:0000313" key="4">
    <source>
        <dbReference type="EMBL" id="PHT65503.1"/>
    </source>
</evidence>
<organism evidence="4 5">
    <name type="scientific">Capsicum annuum</name>
    <name type="common">Capsicum pepper</name>
    <dbReference type="NCBI Taxonomy" id="4072"/>
    <lineage>
        <taxon>Eukaryota</taxon>
        <taxon>Viridiplantae</taxon>
        <taxon>Streptophyta</taxon>
        <taxon>Embryophyta</taxon>
        <taxon>Tracheophyta</taxon>
        <taxon>Spermatophyta</taxon>
        <taxon>Magnoliopsida</taxon>
        <taxon>eudicotyledons</taxon>
        <taxon>Gunneridae</taxon>
        <taxon>Pentapetalae</taxon>
        <taxon>asterids</taxon>
        <taxon>lamiids</taxon>
        <taxon>Solanales</taxon>
        <taxon>Solanaceae</taxon>
        <taxon>Solanoideae</taxon>
        <taxon>Capsiceae</taxon>
        <taxon>Capsicum</taxon>
    </lineage>
</organism>
<dbReference type="GO" id="GO:0017004">
    <property type="term" value="P:cytochrome complex assembly"/>
    <property type="evidence" value="ECO:0007669"/>
    <property type="project" value="UniProtKB-KW"/>
</dbReference>
<sequence>MSFATLGAMRFRGVLVDMEREKAKRVIHNGKKDSTTLPLCWTAGANAVVSDQDQELIRIWILTCRWFLIVGIFPMKRQASVHRTYKKEMLVARSTLVHLVHSVRTQKVVVFTSGWRLDIHREWVIHRAGTLVTTVRSTPASILAECGIGSFHGNTYIYSGRNSDNNGDNGNKSCGKASKCKNPIGNLHSSFMDMNGTAVPRKPLEANNRKKEK</sequence>
<accession>A0A2G2Y6X0</accession>
<comment type="similarity">
    <text evidence="1">Belongs to the CcmF/CycK/Ccl1/NrfE/CcsA family.</text>
</comment>
<dbReference type="InterPro" id="IPR003567">
    <property type="entry name" value="Cyt_c_biogenesis"/>
</dbReference>
<dbReference type="PANTHER" id="PTHR43653:SF1">
    <property type="entry name" value="CYTOCHROME C-TYPE BIOGENESIS PROTEIN CCMF"/>
    <property type="match status" value="1"/>
</dbReference>
<evidence type="ECO:0000256" key="3">
    <source>
        <dbReference type="SAM" id="MobiDB-lite"/>
    </source>
</evidence>
<dbReference type="GO" id="GO:0015232">
    <property type="term" value="F:heme transmembrane transporter activity"/>
    <property type="evidence" value="ECO:0007669"/>
    <property type="project" value="InterPro"/>
</dbReference>
<dbReference type="Gramene" id="PHT65503">
    <property type="protein sequence ID" value="PHT65503"/>
    <property type="gene ID" value="T459_29928"/>
</dbReference>
<dbReference type="Proteomes" id="UP000222542">
    <property type="component" value="Unassembled WGS sequence"/>
</dbReference>
<evidence type="ECO:0000313" key="5">
    <source>
        <dbReference type="Proteomes" id="UP000222542"/>
    </source>
</evidence>
<keyword evidence="5" id="KW-1185">Reference proteome</keyword>
<proteinExistence type="inferred from homology"/>
<evidence type="ECO:0000256" key="1">
    <source>
        <dbReference type="ARBA" id="ARBA00009186"/>
    </source>
</evidence>
<name>A0A2G2Y6X0_CAPAN</name>
<reference evidence="4 5" key="2">
    <citation type="journal article" date="2017" name="Genome Biol.">
        <title>New reference genome sequences of hot pepper reveal the massive evolution of plant disease-resistance genes by retroduplication.</title>
        <authorList>
            <person name="Kim S."/>
            <person name="Park J."/>
            <person name="Yeom S.I."/>
            <person name="Kim Y.M."/>
            <person name="Seo E."/>
            <person name="Kim K.T."/>
            <person name="Kim M.S."/>
            <person name="Lee J.M."/>
            <person name="Cheong K."/>
            <person name="Shin H.S."/>
            <person name="Kim S.B."/>
            <person name="Han K."/>
            <person name="Lee J."/>
            <person name="Park M."/>
            <person name="Lee H.A."/>
            <person name="Lee H.Y."/>
            <person name="Lee Y."/>
            <person name="Oh S."/>
            <person name="Lee J.H."/>
            <person name="Choi E."/>
            <person name="Choi E."/>
            <person name="Lee S.E."/>
            <person name="Jeon J."/>
            <person name="Kim H."/>
            <person name="Choi G."/>
            <person name="Song H."/>
            <person name="Lee J."/>
            <person name="Lee S.C."/>
            <person name="Kwon J.K."/>
            <person name="Lee H.Y."/>
            <person name="Koo N."/>
            <person name="Hong Y."/>
            <person name="Kim R.W."/>
            <person name="Kang W.H."/>
            <person name="Huh J.H."/>
            <person name="Kang B.C."/>
            <person name="Yang T.J."/>
            <person name="Lee Y.H."/>
            <person name="Bennetzen J.L."/>
            <person name="Choi D."/>
        </authorList>
    </citation>
    <scope>NUCLEOTIDE SEQUENCE [LARGE SCALE GENOMIC DNA]</scope>
    <source>
        <strain evidence="5">cv. CM334</strain>
    </source>
</reference>
<reference evidence="4 5" key="1">
    <citation type="journal article" date="2014" name="Nat. Genet.">
        <title>Genome sequence of the hot pepper provides insights into the evolution of pungency in Capsicum species.</title>
        <authorList>
            <person name="Kim S."/>
            <person name="Park M."/>
            <person name="Yeom S.I."/>
            <person name="Kim Y.M."/>
            <person name="Lee J.M."/>
            <person name="Lee H.A."/>
            <person name="Seo E."/>
            <person name="Choi J."/>
            <person name="Cheong K."/>
            <person name="Kim K.T."/>
            <person name="Jung K."/>
            <person name="Lee G.W."/>
            <person name="Oh S.K."/>
            <person name="Bae C."/>
            <person name="Kim S.B."/>
            <person name="Lee H.Y."/>
            <person name="Kim S.Y."/>
            <person name="Kim M.S."/>
            <person name="Kang B.C."/>
            <person name="Jo Y.D."/>
            <person name="Yang H.B."/>
            <person name="Jeong H.J."/>
            <person name="Kang W.H."/>
            <person name="Kwon J.K."/>
            <person name="Shin C."/>
            <person name="Lim J.Y."/>
            <person name="Park J.H."/>
            <person name="Huh J.H."/>
            <person name="Kim J.S."/>
            <person name="Kim B.D."/>
            <person name="Cohen O."/>
            <person name="Paran I."/>
            <person name="Suh M.C."/>
            <person name="Lee S.B."/>
            <person name="Kim Y.K."/>
            <person name="Shin Y."/>
            <person name="Noh S.J."/>
            <person name="Park J."/>
            <person name="Seo Y.S."/>
            <person name="Kwon S.Y."/>
            <person name="Kim H.A."/>
            <person name="Park J.M."/>
            <person name="Kim H.J."/>
            <person name="Choi S.B."/>
            <person name="Bosland P.W."/>
            <person name="Reeves G."/>
            <person name="Jo S.H."/>
            <person name="Lee B.W."/>
            <person name="Cho H.T."/>
            <person name="Choi H.S."/>
            <person name="Lee M.S."/>
            <person name="Yu Y."/>
            <person name="Do Choi Y."/>
            <person name="Park B.S."/>
            <person name="van Deynze A."/>
            <person name="Ashrafi H."/>
            <person name="Hill T."/>
            <person name="Kim W.T."/>
            <person name="Pai H.S."/>
            <person name="Ahn H.K."/>
            <person name="Yeam I."/>
            <person name="Giovannoni J.J."/>
            <person name="Rose J.K."/>
            <person name="Sorensen I."/>
            <person name="Lee S.J."/>
            <person name="Kim R.W."/>
            <person name="Choi I.Y."/>
            <person name="Choi B.S."/>
            <person name="Lim J.S."/>
            <person name="Lee Y.H."/>
            <person name="Choi D."/>
        </authorList>
    </citation>
    <scope>NUCLEOTIDE SEQUENCE [LARGE SCALE GENOMIC DNA]</scope>
    <source>
        <strain evidence="5">cv. CM334</strain>
    </source>
</reference>
<feature type="region of interest" description="Disordered" evidence="3">
    <location>
        <begin position="191"/>
        <end position="213"/>
    </location>
</feature>
<dbReference type="EMBL" id="AYRZ02000012">
    <property type="protein sequence ID" value="PHT65503.1"/>
    <property type="molecule type" value="Genomic_DNA"/>
</dbReference>
<dbReference type="PANTHER" id="PTHR43653">
    <property type="entry name" value="CYTOCHROME C ASSEMBLY PROTEIN-RELATED"/>
    <property type="match status" value="1"/>
</dbReference>
<dbReference type="STRING" id="4072.A0A2G2Y6X0"/>
<gene>
    <name evidence="4" type="ORF">T459_29928</name>
</gene>
<protein>
    <submittedName>
        <fullName evidence="4">Uncharacterized protein</fullName>
    </submittedName>
</protein>
<dbReference type="GO" id="GO:0016020">
    <property type="term" value="C:membrane"/>
    <property type="evidence" value="ECO:0007669"/>
    <property type="project" value="InterPro"/>
</dbReference>
<keyword evidence="2" id="KW-0201">Cytochrome c-type biogenesis</keyword>
<dbReference type="AlphaFoldDB" id="A0A2G2Y6X0"/>
<feature type="compositionally biased region" description="Basic and acidic residues" evidence="3">
    <location>
        <begin position="202"/>
        <end position="213"/>
    </location>
</feature>
<evidence type="ECO:0000256" key="2">
    <source>
        <dbReference type="ARBA" id="ARBA00022748"/>
    </source>
</evidence>
<comment type="caution">
    <text evidence="4">The sequence shown here is derived from an EMBL/GenBank/DDBJ whole genome shotgun (WGS) entry which is preliminary data.</text>
</comment>